<dbReference type="GO" id="GO:0050897">
    <property type="term" value="F:cobalt ion binding"/>
    <property type="evidence" value="ECO:0007669"/>
    <property type="project" value="TreeGrafter"/>
</dbReference>
<dbReference type="GO" id="GO:0005886">
    <property type="term" value="C:plasma membrane"/>
    <property type="evidence" value="ECO:0007669"/>
    <property type="project" value="UniProtKB-SubCell"/>
</dbReference>
<keyword evidence="7 9" id="KW-0472">Membrane</keyword>
<feature type="transmembrane region" description="Helical" evidence="9">
    <location>
        <begin position="302"/>
        <end position="322"/>
    </location>
</feature>
<evidence type="ECO:0000313" key="10">
    <source>
        <dbReference type="EMBL" id="PWV94256.1"/>
    </source>
</evidence>
<dbReference type="GO" id="GO:0015087">
    <property type="term" value="F:cobalt ion transmembrane transporter activity"/>
    <property type="evidence" value="ECO:0007669"/>
    <property type="project" value="TreeGrafter"/>
</dbReference>
<evidence type="ECO:0000256" key="8">
    <source>
        <dbReference type="SAM" id="MobiDB-lite"/>
    </source>
</evidence>
<dbReference type="SUPFAM" id="SSF144083">
    <property type="entry name" value="Magnesium transport protein CorA, transmembrane region"/>
    <property type="match status" value="1"/>
</dbReference>
<evidence type="ECO:0000313" key="11">
    <source>
        <dbReference type="Proteomes" id="UP000246635"/>
    </source>
</evidence>
<reference evidence="10 11" key="1">
    <citation type="submission" date="2018-05" db="EMBL/GenBank/DDBJ databases">
        <title>Genomic Encyclopedia of Type Strains, Phase III (KMG-III): the genomes of soil and plant-associated and newly described type strains.</title>
        <authorList>
            <person name="Whitman W."/>
        </authorList>
    </citation>
    <scope>NUCLEOTIDE SEQUENCE [LARGE SCALE GENOMIC DNA]</scope>
    <source>
        <strain evidence="10 11">CECT 5696</strain>
    </source>
</reference>
<sequence length="430" mass="49209">MNERTFRFPAGWEWLQLRQPFAEDLHQQSTDAREDVQLQLELIPSMPSRTKRTSTDKLPDSAAQTDIATKREQLRQEQARERLLALKLRMPACSAWLDDCYERSANHIVVHRLEDGQPLLYGTLLVQLSDDKKDIQPLRYWVTAGQLTTIHEDWRLSIRTQQPPWDMQLQQCSNSYEAFATILSVVLDQLHHGLDSFEKKLMDQEQALRSRDQQIERMNLLFDCRYDLLHWQRLFVPVCELNNALKEAFSASTLIRSEAYTRLQHKLERIDALIQTYARELDTLIAMGEAASTQRGNDTLKVLTNVAILLAPTIVVGALWGMNIRSLPYMEEAWSFPAMCAIDLLVTIIAWLLLRRSGWLGRRPPQTTAPSTAEIGRTSHIRADLSVGTLSRTRRGTKKKSVSDSVADRPSPAILNLTETGAVDKPRSRQ</sequence>
<proteinExistence type="inferred from homology"/>
<evidence type="ECO:0000256" key="4">
    <source>
        <dbReference type="ARBA" id="ARBA00022475"/>
    </source>
</evidence>
<feature type="region of interest" description="Disordered" evidence="8">
    <location>
        <begin position="389"/>
        <end position="430"/>
    </location>
</feature>
<evidence type="ECO:0000256" key="5">
    <source>
        <dbReference type="ARBA" id="ARBA00022692"/>
    </source>
</evidence>
<evidence type="ECO:0000256" key="6">
    <source>
        <dbReference type="ARBA" id="ARBA00022989"/>
    </source>
</evidence>
<organism evidence="10 11">
    <name type="scientific">Paenibacillus cellulosilyticus</name>
    <dbReference type="NCBI Taxonomy" id="375489"/>
    <lineage>
        <taxon>Bacteria</taxon>
        <taxon>Bacillati</taxon>
        <taxon>Bacillota</taxon>
        <taxon>Bacilli</taxon>
        <taxon>Bacillales</taxon>
        <taxon>Paenibacillaceae</taxon>
        <taxon>Paenibacillus</taxon>
    </lineage>
</organism>
<feature type="transmembrane region" description="Helical" evidence="9">
    <location>
        <begin position="334"/>
        <end position="354"/>
    </location>
</feature>
<accession>A0A2V2YM12</accession>
<dbReference type="InterPro" id="IPR045863">
    <property type="entry name" value="CorA_TM1_TM2"/>
</dbReference>
<keyword evidence="5 9" id="KW-0812">Transmembrane</keyword>
<keyword evidence="6 9" id="KW-1133">Transmembrane helix</keyword>
<dbReference type="Pfam" id="PF01544">
    <property type="entry name" value="CorA"/>
    <property type="match status" value="1"/>
</dbReference>
<keyword evidence="4" id="KW-1003">Cell membrane</keyword>
<dbReference type="PANTHER" id="PTHR46494:SF2">
    <property type="entry name" value="MAGNESIUM TRANSPORT PROTEIN CORA"/>
    <property type="match status" value="1"/>
</dbReference>
<evidence type="ECO:0000256" key="7">
    <source>
        <dbReference type="ARBA" id="ARBA00023136"/>
    </source>
</evidence>
<evidence type="ECO:0000256" key="2">
    <source>
        <dbReference type="ARBA" id="ARBA00009765"/>
    </source>
</evidence>
<protein>
    <submittedName>
        <fullName evidence="10">Mg2+ and Co2+ transporter CorA</fullName>
    </submittedName>
</protein>
<dbReference type="GO" id="GO:0015095">
    <property type="term" value="F:magnesium ion transmembrane transporter activity"/>
    <property type="evidence" value="ECO:0007669"/>
    <property type="project" value="TreeGrafter"/>
</dbReference>
<dbReference type="EMBL" id="QGTQ01000033">
    <property type="protein sequence ID" value="PWV94256.1"/>
    <property type="molecule type" value="Genomic_DNA"/>
</dbReference>
<dbReference type="GO" id="GO:0000287">
    <property type="term" value="F:magnesium ion binding"/>
    <property type="evidence" value="ECO:0007669"/>
    <property type="project" value="TreeGrafter"/>
</dbReference>
<dbReference type="InterPro" id="IPR045861">
    <property type="entry name" value="CorA_cytoplasmic_dom"/>
</dbReference>
<dbReference type="OrthoDB" id="9803416at2"/>
<dbReference type="Proteomes" id="UP000246635">
    <property type="component" value="Unassembled WGS sequence"/>
</dbReference>
<dbReference type="SUPFAM" id="SSF143865">
    <property type="entry name" value="CorA soluble domain-like"/>
    <property type="match status" value="1"/>
</dbReference>
<dbReference type="RefSeq" id="WP_110046935.1">
    <property type="nucleotide sequence ID" value="NZ_CP054612.1"/>
</dbReference>
<keyword evidence="11" id="KW-1185">Reference proteome</keyword>
<gene>
    <name evidence="10" type="ORF">DFQ01_13343</name>
</gene>
<dbReference type="InterPro" id="IPR002523">
    <property type="entry name" value="MgTranspt_CorA/ZnTranspt_ZntB"/>
</dbReference>
<feature type="region of interest" description="Disordered" evidence="8">
    <location>
        <begin position="43"/>
        <end position="66"/>
    </location>
</feature>
<evidence type="ECO:0000256" key="9">
    <source>
        <dbReference type="SAM" id="Phobius"/>
    </source>
</evidence>
<keyword evidence="3" id="KW-0813">Transport</keyword>
<name>A0A2V2YM12_9BACL</name>
<comment type="caution">
    <text evidence="10">The sequence shown here is derived from an EMBL/GenBank/DDBJ whole genome shotgun (WGS) entry which is preliminary data.</text>
</comment>
<dbReference type="PANTHER" id="PTHR46494">
    <property type="entry name" value="CORA FAMILY METAL ION TRANSPORTER (EUROFUNG)"/>
    <property type="match status" value="1"/>
</dbReference>
<dbReference type="AlphaFoldDB" id="A0A2V2YM12"/>
<comment type="similarity">
    <text evidence="2">Belongs to the CorA metal ion transporter (MIT) (TC 1.A.35) family.</text>
</comment>
<dbReference type="Gene3D" id="1.20.58.340">
    <property type="entry name" value="Magnesium transport protein CorA, transmembrane region"/>
    <property type="match status" value="1"/>
</dbReference>
<comment type="subcellular location">
    <subcellularLocation>
        <location evidence="1">Cell membrane</location>
        <topology evidence="1">Multi-pass membrane protein</topology>
    </subcellularLocation>
</comment>
<evidence type="ECO:0000256" key="1">
    <source>
        <dbReference type="ARBA" id="ARBA00004651"/>
    </source>
</evidence>
<evidence type="ECO:0000256" key="3">
    <source>
        <dbReference type="ARBA" id="ARBA00022448"/>
    </source>
</evidence>